<dbReference type="Gene3D" id="3.30.559.10">
    <property type="entry name" value="Chloramphenicol acetyltransferase-like domain"/>
    <property type="match status" value="1"/>
</dbReference>
<dbReference type="AlphaFoldDB" id="A0A811PYE9"/>
<dbReference type="EMBL" id="CAJGYO010000008">
    <property type="protein sequence ID" value="CAD6249320.1"/>
    <property type="molecule type" value="Genomic_DNA"/>
</dbReference>
<dbReference type="PANTHER" id="PTHR31642:SF16">
    <property type="entry name" value="OS08G0543400 PROTEIN"/>
    <property type="match status" value="1"/>
</dbReference>
<dbReference type="Pfam" id="PF02458">
    <property type="entry name" value="Transferase"/>
    <property type="match status" value="1"/>
</dbReference>
<protein>
    <submittedName>
        <fullName evidence="4">Uncharacterized protein</fullName>
    </submittedName>
</protein>
<dbReference type="GO" id="GO:0016747">
    <property type="term" value="F:acyltransferase activity, transferring groups other than amino-acyl groups"/>
    <property type="evidence" value="ECO:0007669"/>
    <property type="project" value="TreeGrafter"/>
</dbReference>
<keyword evidence="2" id="KW-0808">Transferase</keyword>
<keyword evidence="5" id="KW-1185">Reference proteome</keyword>
<sequence length="258" mass="28131">MARALVAFYPLAGRLGVDEDGDGAAIELPIHDRALLRPRSPPVVHPDALSVLYSRAALCEPSGRPNAVEVFPISRDQLCAAVARWLPPDAVARLTFPVNIRRRGVRPPLPARYFGKALVELCTAGAAREIASEALASVAYRVSRALATLDDDGELVRSAIDYLELFQTGSRPVRGSMLETELRVISWLNLPAYDADFGCGRPRWMSRAESVRGGFVIIMNNGPQEHDAVRVIMCMEAANINEFGLLLYASIANHASKL</sequence>
<dbReference type="Proteomes" id="UP000604825">
    <property type="component" value="Unassembled WGS sequence"/>
</dbReference>
<keyword evidence="3" id="KW-0012">Acyltransferase</keyword>
<dbReference type="InterPro" id="IPR050317">
    <property type="entry name" value="Plant_Fungal_Acyltransferase"/>
</dbReference>
<reference evidence="4" key="1">
    <citation type="submission" date="2020-10" db="EMBL/GenBank/DDBJ databases">
        <authorList>
            <person name="Han B."/>
            <person name="Lu T."/>
            <person name="Zhao Q."/>
            <person name="Huang X."/>
            <person name="Zhao Y."/>
        </authorList>
    </citation>
    <scope>NUCLEOTIDE SEQUENCE</scope>
</reference>
<dbReference type="PANTHER" id="PTHR31642">
    <property type="entry name" value="TRICHOTHECENE 3-O-ACETYLTRANSFERASE"/>
    <property type="match status" value="1"/>
</dbReference>
<evidence type="ECO:0000256" key="1">
    <source>
        <dbReference type="ARBA" id="ARBA00009861"/>
    </source>
</evidence>
<comment type="caution">
    <text evidence="4">The sequence shown here is derived from an EMBL/GenBank/DDBJ whole genome shotgun (WGS) entry which is preliminary data.</text>
</comment>
<dbReference type="OrthoDB" id="1862401at2759"/>
<proteinExistence type="inferred from homology"/>
<gene>
    <name evidence="4" type="ORF">NCGR_LOCUS33152</name>
</gene>
<organism evidence="4 5">
    <name type="scientific">Miscanthus lutarioriparius</name>
    <dbReference type="NCBI Taxonomy" id="422564"/>
    <lineage>
        <taxon>Eukaryota</taxon>
        <taxon>Viridiplantae</taxon>
        <taxon>Streptophyta</taxon>
        <taxon>Embryophyta</taxon>
        <taxon>Tracheophyta</taxon>
        <taxon>Spermatophyta</taxon>
        <taxon>Magnoliopsida</taxon>
        <taxon>Liliopsida</taxon>
        <taxon>Poales</taxon>
        <taxon>Poaceae</taxon>
        <taxon>PACMAD clade</taxon>
        <taxon>Panicoideae</taxon>
        <taxon>Andropogonodae</taxon>
        <taxon>Andropogoneae</taxon>
        <taxon>Saccharinae</taxon>
        <taxon>Miscanthus</taxon>
    </lineage>
</organism>
<accession>A0A811PYE9</accession>
<evidence type="ECO:0000313" key="4">
    <source>
        <dbReference type="EMBL" id="CAD6249320.1"/>
    </source>
</evidence>
<evidence type="ECO:0000313" key="5">
    <source>
        <dbReference type="Proteomes" id="UP000604825"/>
    </source>
</evidence>
<dbReference type="InterPro" id="IPR023213">
    <property type="entry name" value="CAT-like_dom_sf"/>
</dbReference>
<evidence type="ECO:0000256" key="2">
    <source>
        <dbReference type="ARBA" id="ARBA00022679"/>
    </source>
</evidence>
<name>A0A811PYE9_9POAL</name>
<evidence type="ECO:0000256" key="3">
    <source>
        <dbReference type="ARBA" id="ARBA00023315"/>
    </source>
</evidence>
<comment type="similarity">
    <text evidence="1">Belongs to the plant acyltransferase family.</text>
</comment>